<evidence type="ECO:0000313" key="2">
    <source>
        <dbReference type="EMBL" id="MBD1547365.1"/>
    </source>
</evidence>
<dbReference type="Gene3D" id="3.40.1260.10">
    <property type="entry name" value="DsrEFH-like"/>
    <property type="match status" value="1"/>
</dbReference>
<dbReference type="SUPFAM" id="SSF75169">
    <property type="entry name" value="DsrEFH-like"/>
    <property type="match status" value="1"/>
</dbReference>
<evidence type="ECO:0000313" key="3">
    <source>
        <dbReference type="Proteomes" id="UP000598467"/>
    </source>
</evidence>
<keyword evidence="1" id="KW-0732">Signal</keyword>
<organism evidence="2 3">
    <name type="scientific">Roseibium aggregatum</name>
    <dbReference type="NCBI Taxonomy" id="187304"/>
    <lineage>
        <taxon>Bacteria</taxon>
        <taxon>Pseudomonadati</taxon>
        <taxon>Pseudomonadota</taxon>
        <taxon>Alphaproteobacteria</taxon>
        <taxon>Hyphomicrobiales</taxon>
        <taxon>Stappiaceae</taxon>
        <taxon>Roseibium</taxon>
    </lineage>
</organism>
<comment type="caution">
    <text evidence="2">The sequence shown here is derived from an EMBL/GenBank/DDBJ whole genome shotgun (WGS) entry which is preliminary data.</text>
</comment>
<feature type="chain" id="PRO_5036839207" description="Intracellular sulfur oxidation DsrE/DsrF family protein" evidence="1">
    <location>
        <begin position="23"/>
        <end position="146"/>
    </location>
</feature>
<sequence length="146" mass="16002">MKFLTGLFLILSAMLLPNAAFAEAAAHKVAIHVDQNDPQVMNMALNNAKNVASYYAEKGETVEIELVAYGPGLMMLREDKSPVKDRISSMALEMPNITFSACNNTIKGMTKKEGHEIKILSEAGVVPSGVVRLMELQEQGFTYVRP</sequence>
<dbReference type="Proteomes" id="UP000598467">
    <property type="component" value="Unassembled WGS sequence"/>
</dbReference>
<reference evidence="2" key="1">
    <citation type="submission" date="2020-05" db="EMBL/GenBank/DDBJ databases">
        <title>Identification of trans-AT polyketide cluster in two marine bacteria, producers of a novel glutaramide-containing polyketide sesbanimide D and analogs.</title>
        <authorList>
            <person name="Kacar D."/>
            <person name="Rodriguez P."/>
            <person name="Canedo L."/>
            <person name="Gonzalez E."/>
            <person name="Galan B."/>
            <person name="De La Calle F."/>
            <person name="Garcia J.L."/>
        </authorList>
    </citation>
    <scope>NUCLEOTIDE SEQUENCE</scope>
    <source>
        <strain evidence="2">PHM038</strain>
    </source>
</reference>
<protein>
    <recommendedName>
        <fullName evidence="4">Intracellular sulfur oxidation DsrE/DsrF family protein</fullName>
    </recommendedName>
</protein>
<dbReference type="AlphaFoldDB" id="A0A926P083"/>
<gene>
    <name evidence="2" type="ORF">HK439_13945</name>
</gene>
<evidence type="ECO:0008006" key="4">
    <source>
        <dbReference type="Google" id="ProtNLM"/>
    </source>
</evidence>
<name>A0A926P083_9HYPH</name>
<dbReference type="PANTHER" id="PTHR37691">
    <property type="entry name" value="BLR3518 PROTEIN"/>
    <property type="match status" value="1"/>
</dbReference>
<feature type="signal peptide" evidence="1">
    <location>
        <begin position="1"/>
        <end position="22"/>
    </location>
</feature>
<dbReference type="RefSeq" id="WP_190292118.1">
    <property type="nucleotide sequence ID" value="NZ_JABFCZ010000014.1"/>
</dbReference>
<dbReference type="EMBL" id="JABFCZ010000014">
    <property type="protein sequence ID" value="MBD1547365.1"/>
    <property type="molecule type" value="Genomic_DNA"/>
</dbReference>
<dbReference type="InterPro" id="IPR027396">
    <property type="entry name" value="DsrEFH-like"/>
</dbReference>
<dbReference type="PANTHER" id="PTHR37691:SF1">
    <property type="entry name" value="BLR3518 PROTEIN"/>
    <property type="match status" value="1"/>
</dbReference>
<evidence type="ECO:0000256" key="1">
    <source>
        <dbReference type="SAM" id="SignalP"/>
    </source>
</evidence>
<proteinExistence type="predicted"/>
<accession>A0A926P083</accession>